<evidence type="ECO:0000259" key="3">
    <source>
        <dbReference type="Pfam" id="PF13505"/>
    </source>
</evidence>
<name>A0A2T0RJF0_9RHOB</name>
<dbReference type="AlphaFoldDB" id="A0A2T0RJF0"/>
<dbReference type="Proteomes" id="UP000239480">
    <property type="component" value="Unassembled WGS sequence"/>
</dbReference>
<protein>
    <submittedName>
        <fullName evidence="4">Lipid A oxidase</fullName>
    </submittedName>
</protein>
<feature type="chain" id="PRO_5015618988" evidence="2">
    <location>
        <begin position="21"/>
        <end position="216"/>
    </location>
</feature>
<gene>
    <name evidence="4" type="ORF">CLV78_110115</name>
</gene>
<evidence type="ECO:0000256" key="1">
    <source>
        <dbReference type="ARBA" id="ARBA00022729"/>
    </source>
</evidence>
<reference evidence="4 5" key="1">
    <citation type="submission" date="2018-03" db="EMBL/GenBank/DDBJ databases">
        <title>Genomic Encyclopedia of Archaeal and Bacterial Type Strains, Phase II (KMG-II): from individual species to whole genera.</title>
        <authorList>
            <person name="Goeker M."/>
        </authorList>
    </citation>
    <scope>NUCLEOTIDE SEQUENCE [LARGE SCALE GENOMIC DNA]</scope>
    <source>
        <strain evidence="4 5">DSM 29328</strain>
    </source>
</reference>
<dbReference type="Gene3D" id="2.40.160.20">
    <property type="match status" value="1"/>
</dbReference>
<dbReference type="SUPFAM" id="SSF56925">
    <property type="entry name" value="OMPA-like"/>
    <property type="match status" value="1"/>
</dbReference>
<keyword evidence="1 2" id="KW-0732">Signal</keyword>
<evidence type="ECO:0000313" key="5">
    <source>
        <dbReference type="Proteomes" id="UP000239480"/>
    </source>
</evidence>
<dbReference type="Pfam" id="PF13505">
    <property type="entry name" value="OMP_b-brl"/>
    <property type="match status" value="1"/>
</dbReference>
<feature type="domain" description="Outer membrane protein beta-barrel" evidence="3">
    <location>
        <begin position="7"/>
        <end position="216"/>
    </location>
</feature>
<dbReference type="InterPro" id="IPR011250">
    <property type="entry name" value="OMP/PagP_B-barrel"/>
</dbReference>
<dbReference type="EMBL" id="PVTD01000010">
    <property type="protein sequence ID" value="PRY21240.1"/>
    <property type="molecule type" value="Genomic_DNA"/>
</dbReference>
<keyword evidence="5" id="KW-1185">Reference proteome</keyword>
<accession>A0A2T0RJF0</accession>
<organism evidence="4 5">
    <name type="scientific">Aliiruegeria haliotis</name>
    <dbReference type="NCBI Taxonomy" id="1280846"/>
    <lineage>
        <taxon>Bacteria</taxon>
        <taxon>Pseudomonadati</taxon>
        <taxon>Pseudomonadota</taxon>
        <taxon>Alphaproteobacteria</taxon>
        <taxon>Rhodobacterales</taxon>
        <taxon>Roseobacteraceae</taxon>
        <taxon>Aliiruegeria</taxon>
    </lineage>
</organism>
<feature type="signal peptide" evidence="2">
    <location>
        <begin position="1"/>
        <end position="20"/>
    </location>
</feature>
<comment type="caution">
    <text evidence="4">The sequence shown here is derived from an EMBL/GenBank/DDBJ whole genome shotgun (WGS) entry which is preliminary data.</text>
</comment>
<dbReference type="InterPro" id="IPR027385">
    <property type="entry name" value="Beta-barrel_OMP"/>
</dbReference>
<dbReference type="RefSeq" id="WP_106207074.1">
    <property type="nucleotide sequence ID" value="NZ_PVTD01000010.1"/>
</dbReference>
<sequence>MKRILPAALASVALSLPASAEVAISVYTGYQEAPHSRVKGDDGTNSFNFLAEWEGKSSAMPPYYGLRATWWRSQNIGYGLEFNHAKVYASDETQVDNGFDDLELTDGLNIFTANVFYRWPGQWAQGKLTPYAGGGVGFAMPHVDVQRGDSKTFEYQVTGPAVMLAGGVSYAFTEAWSVFGEYKGTMSWNDIELENGGNMKTDVITNALNIGVTYSF</sequence>
<proteinExistence type="predicted"/>
<evidence type="ECO:0000256" key="2">
    <source>
        <dbReference type="SAM" id="SignalP"/>
    </source>
</evidence>
<evidence type="ECO:0000313" key="4">
    <source>
        <dbReference type="EMBL" id="PRY21240.1"/>
    </source>
</evidence>
<dbReference type="OrthoDB" id="9810784at2"/>